<evidence type="ECO:0000313" key="1">
    <source>
        <dbReference type="EMBL" id="MPM88943.1"/>
    </source>
</evidence>
<name>A0A645DJE4_9ZZZZ</name>
<proteinExistence type="predicted"/>
<protein>
    <submittedName>
        <fullName evidence="1">Uncharacterized protein</fullName>
    </submittedName>
</protein>
<comment type="caution">
    <text evidence="1">The sequence shown here is derived from an EMBL/GenBank/DDBJ whole genome shotgun (WGS) entry which is preliminary data.</text>
</comment>
<dbReference type="EMBL" id="VSSQ01036452">
    <property type="protein sequence ID" value="MPM88943.1"/>
    <property type="molecule type" value="Genomic_DNA"/>
</dbReference>
<organism evidence="1">
    <name type="scientific">bioreactor metagenome</name>
    <dbReference type="NCBI Taxonomy" id="1076179"/>
    <lineage>
        <taxon>unclassified sequences</taxon>
        <taxon>metagenomes</taxon>
        <taxon>ecological metagenomes</taxon>
    </lineage>
</organism>
<gene>
    <name evidence="1" type="ORF">SDC9_136047</name>
</gene>
<accession>A0A645DJE4</accession>
<dbReference type="AlphaFoldDB" id="A0A645DJE4"/>
<reference evidence="1" key="1">
    <citation type="submission" date="2019-08" db="EMBL/GenBank/DDBJ databases">
        <authorList>
            <person name="Kucharzyk K."/>
            <person name="Murdoch R.W."/>
            <person name="Higgins S."/>
            <person name="Loffler F."/>
        </authorList>
    </citation>
    <scope>NUCLEOTIDE SEQUENCE</scope>
</reference>
<sequence length="150" mass="17729">MTVLFATLYKLLLKVVHYRLILLTHGFAQRICITFCKVCNPLRQEHHLFLVYRNPVCRREHLFHHRKVVLNLLKSMFATDKIGYIIHRSRPVKSIHGYQVLKYRRLQLPEPFSHTVAFKLEGANRISPAEQLVCSFVIQRNRLDINLQPS</sequence>